<feature type="region of interest" description="Disordered" evidence="1">
    <location>
        <begin position="382"/>
        <end position="461"/>
    </location>
</feature>
<feature type="compositionally biased region" description="Polar residues" evidence="1">
    <location>
        <begin position="2682"/>
        <end position="2700"/>
    </location>
</feature>
<feature type="compositionally biased region" description="Polar residues" evidence="1">
    <location>
        <begin position="424"/>
        <end position="450"/>
    </location>
</feature>
<feature type="compositionally biased region" description="Low complexity" evidence="1">
    <location>
        <begin position="2467"/>
        <end position="2476"/>
    </location>
</feature>
<feature type="region of interest" description="Disordered" evidence="1">
    <location>
        <begin position="1760"/>
        <end position="1799"/>
    </location>
</feature>
<feature type="compositionally biased region" description="Acidic residues" evidence="1">
    <location>
        <begin position="2246"/>
        <end position="2256"/>
    </location>
</feature>
<dbReference type="CDD" id="cd00136">
    <property type="entry name" value="PDZ_canonical"/>
    <property type="match status" value="1"/>
</dbReference>
<dbReference type="InParanoid" id="A0A7R8UJ23"/>
<feature type="compositionally biased region" description="Basic and acidic residues" evidence="1">
    <location>
        <begin position="2336"/>
        <end position="2355"/>
    </location>
</feature>
<dbReference type="EMBL" id="LR899010">
    <property type="protein sequence ID" value="CAD7081462.1"/>
    <property type="molecule type" value="Genomic_DNA"/>
</dbReference>
<feature type="region of interest" description="Disordered" evidence="1">
    <location>
        <begin position="2336"/>
        <end position="2358"/>
    </location>
</feature>
<gene>
    <name evidence="3" type="ORF">HERILL_LOCUS4565</name>
</gene>
<dbReference type="SUPFAM" id="SSF50156">
    <property type="entry name" value="PDZ domain-like"/>
    <property type="match status" value="3"/>
</dbReference>
<dbReference type="InterPro" id="IPR001478">
    <property type="entry name" value="PDZ"/>
</dbReference>
<feature type="domain" description="PDZ" evidence="2">
    <location>
        <begin position="70"/>
        <end position="179"/>
    </location>
</feature>
<reference evidence="3 4" key="1">
    <citation type="submission" date="2020-11" db="EMBL/GenBank/DDBJ databases">
        <authorList>
            <person name="Wallbank WR R."/>
            <person name="Pardo Diaz C."/>
            <person name="Kozak K."/>
            <person name="Martin S."/>
            <person name="Jiggins C."/>
            <person name="Moest M."/>
            <person name="Warren A I."/>
            <person name="Generalovic N T."/>
            <person name="Byers J.R.P. K."/>
            <person name="Montejo-Kovacevich G."/>
            <person name="Yen C E."/>
        </authorList>
    </citation>
    <scope>NUCLEOTIDE SEQUENCE [LARGE SCALE GENOMIC DNA]</scope>
</reference>
<sequence length="2829" mass="310502">MDDYITVVSVDEEVSNALNANRPPKQDDDQPPEDSSFITVLSINDAPTREIASQQNVRSSQENGEEPIESVVVYRLPGERLGFGLKFQGGTKNDEKVYDQLTNSPQMMKSNEKVQRLFIQSCATDSPASRAKASWGPLKEGDEIISIDGRPVADMTRIECVRCLKESNVAIKLQVRNGDGLGIENLEDLNRKRPTNHQPPPPPPVPPRKLVRRKQGNEKGSPKDDKPFTPPPDAEYYINLFSDENSILGECESDDTGSSISTVVDRFSICSTYSTESDYSNGGTVSSMNTTIINNTTQVISKTDLAKVLKPFTLLEKEFNVDSSAKLEECLKKLDPETRISPGNSPKQVQKTYENIEITTNPGASKVNGKLDETQIYENIEISPVGAPKPKPRQIPTIEPKKRSIVPIPRKSNKDSTEHDQATKSEVTLQQVTTTDGKSPSPSSKSQETISKIPKATPPKLLRRAKTEGEIKFTHKKPTFALVDIDMKEQCKSFLHNESGRSSLPKGVTEVEVKPPKSKIPRRRSDVDQNLDTVDFVTVKTSEKTMVLKPKILFKKQKSETDLKLNSQKIQLKDTNRDEVSHIPVISPQREIPPSRIAVKSPPPAQNKLNLNLNIPANPPITKLNIEPKVNFSIAPMVSPTQNGFDEVSIVTPIRTKSHIPVLSPDSNECSFKTFAKDNEKRHLILNIAPDKERKILNVSALPTTPKGNPVPLPVVPKSNTEPEASPSKKAGSPPSEIRFTIQTYEGDKLDVDPKVNDLSRPSPNRHTSTKIPQKIQHSSVDENGNERKPLPRLIDMVPKNEGNNVTNITVEGNGNSTIHQDEDSFEEDEPVIIRKCIKVMNDNDANYVISSSSSDEDEEKIYEIEDGEKLGPPEVIDGPGPSEAYFNFSWHSNMLPTIGEVEEEYSSLETLSRPIIANNSSNGTRPPNEEDVGDLTDATKSERERIVNPAEVAPNVTEAEPKQIVNISEVQHFKESLSNEIPTPTLTTTIIKTAARENENSIDMMIPLESVDEENKLAANVEADKITPTAEINEISNKPPQSILVEHSKVNFAISSTENRSNGDGIADENLKMSKTNETNEKRENATELADLSPESEDPLEIVAKTIIEVHSEKRENMESPSVEDSSSTESTCIELPKQEVSVSKVEEENKINSEIKNVEKDEKEDEPSGNIDIQIVEEIIVKEANPVESADKPNVKEIIEIVETVDVEEPEEVPSAESVMEITKIETAVNSVDSTDGVVAVERPSNDNQSPDKNATSSLSLLSNKESIEVTQAMLISERAVSIPNVSDGLKTKEAIDVTQAMLTSERATSLPNIPARPDTKKSTEITEAMLVSERVDSLPQTSPSLIAKKSMEITEKMLGSERAVSLPNVPVSPVVMSPIKTTQTMLLSERAASLANLPVKQKVENNQILDSPPSETENIAAPIGDEAKDNPSKVIDEVPRSENTSEVEVFDLEVSQNKSPKVVEAVPKPEEKSTIKDKEHKTTVAEEKPQEVQTAPKLENEPKTEAIERQVVSESTIIPATIEESIVITENIVTEKTPELVPIEPNESKEDVKAAVEGNIEPTQNTLDNTSHSSDSSSSRSSSDTEVERTPISKADEPPSKPIERIILGVENNQNSLTDTSKREVSTKLQSTYAPLGSDSNQQLSKPPTSAKLLTKEQQPEQQANQIQAPAAPLDTKPVKPTPMPKPTSLRGCIKDSNLKMDKSGIQIAPSPLILNDYITLSSPPTYSRLPPDGHEFPPNFSEPMITPVKSAAALTTDSKVTNKQSSLSSTLERTNNNSNTDCPPLPKSVPPPTVPRKVYRQDLIIKVDDARTPDKNEKIIRLDQNSSFTTTPSPLVSSSFESSRIKSNSINTLHNMDLYKTRPSPVTRKISDWRKDEKSEKSVRDKIAMFSNEDRPDINKTSAKTFNKSIENLLDSSSKFQPFTSSLTKKAMSVENLNDDYRPYSRTHSGFVERNKPESTLYKSEITQSYSSLPRKNVPTLTRTTSFSGHDENSRKASIANILEQRRKSMSKLRGLVIPERPSSNLETIIDLPEIKSRDSEKIKMNGFHSLQATPRKDKFPTSFRSPSTTSPGLSNGVYKSIFSSGNRLSVTAPSTPMTPSYKKPEGISLPPAKPPRTSLILSKAPHLEESDSDSVFSSKISSPPMSPRAPVQEKFALTRTLSSETNTSIASSTTSTLTSGSGSQASCSSVGSTPTVDMSRKILKSGSGDSTVNRKNILASAKCRSGRDDSSSLARNRRYEDEDSTDGYDEEETRRAPKLKQRSLSSGSNKSTSATAPINYKLVPKDESIVDKIVNVAAYVEITSDTDDSSRKSDSSLRKISAIFIDEERKASFKADPNQKAKTKKPEPAKRSIVPESDDLAKWVQSEAAKAFKQKDMTISKPTIPERTALAEKFESLHKAPVDISPRSAIKLKTSTAEIREKFEQRSQTGQSPTKSSSISKTEKPSSIGTYHERFSSLDSIASSSSGVSSSTQNLPSNQETPTEFGSFSSLGSNQSLITAQDIQVLIEEADPPLKTPDAFIVVLQRETPESSIGITLAGGSDYEAKEITIHKILGNSPAAKDGRLKKGDRILAINGLSMRGLTHRESITVLKTPRPEVVLVVTRSESVIVKSLSKKRSSLGSLTSLNDKPSEIDLEKKLSYHKASRSLDLDLDIVSTEATNDSKSSKLAHEKSTMNGNISPNQVMSQPQPSNRQSLARGGAVKVNTSEILDRVRETGRLLAAERQERVVVNGDDIPSGAREVEIYKDNCGLGFSIEGGYDSPLGNRPLVVKKVFWGGAAQKAGNIQTGDQIVCINGVTTSRMSRVDVWNYMKQLPTGPVKILLL</sequence>
<feature type="region of interest" description="Disordered" evidence="1">
    <location>
        <begin position="2467"/>
        <end position="2494"/>
    </location>
</feature>
<feature type="compositionally biased region" description="Pro residues" evidence="1">
    <location>
        <begin position="197"/>
        <end position="207"/>
    </location>
</feature>
<dbReference type="OMA" id="DMTRIEC"/>
<feature type="region of interest" description="Disordered" evidence="1">
    <location>
        <begin position="1656"/>
        <end position="1697"/>
    </location>
</feature>
<evidence type="ECO:0000313" key="3">
    <source>
        <dbReference type="EMBL" id="CAD7081462.1"/>
    </source>
</evidence>
<feature type="compositionally biased region" description="Basic and acidic residues" evidence="1">
    <location>
        <begin position="1501"/>
        <end position="1510"/>
    </location>
</feature>
<feature type="compositionally biased region" description="Pro residues" evidence="1">
    <location>
        <begin position="1787"/>
        <end position="1798"/>
    </location>
</feature>
<protein>
    <recommendedName>
        <fullName evidence="2">PDZ domain-containing protein</fullName>
    </recommendedName>
</protein>
<feature type="region of interest" description="Disordered" evidence="1">
    <location>
        <begin position="917"/>
        <end position="942"/>
    </location>
</feature>
<evidence type="ECO:0000256" key="1">
    <source>
        <dbReference type="SAM" id="MobiDB-lite"/>
    </source>
</evidence>
<feature type="compositionally biased region" description="Basic and acidic residues" evidence="1">
    <location>
        <begin position="1470"/>
        <end position="1493"/>
    </location>
</feature>
<dbReference type="SMART" id="SM00228">
    <property type="entry name" value="PDZ"/>
    <property type="match status" value="3"/>
</dbReference>
<feature type="compositionally biased region" description="Polar residues" evidence="1">
    <location>
        <begin position="807"/>
        <end position="819"/>
    </location>
</feature>
<feature type="compositionally biased region" description="Basic and acidic residues" evidence="1">
    <location>
        <begin position="746"/>
        <end position="758"/>
    </location>
</feature>
<proteinExistence type="predicted"/>
<feature type="compositionally biased region" description="Polar residues" evidence="1">
    <location>
        <begin position="2093"/>
        <end position="2103"/>
    </location>
</feature>
<dbReference type="PROSITE" id="PS50106">
    <property type="entry name" value="PDZ"/>
    <property type="match status" value="3"/>
</dbReference>
<dbReference type="Gene3D" id="2.30.42.10">
    <property type="match status" value="3"/>
</dbReference>
<dbReference type="OrthoDB" id="42382at2759"/>
<feature type="domain" description="PDZ" evidence="2">
    <location>
        <begin position="2746"/>
        <end position="2818"/>
    </location>
</feature>
<feature type="compositionally biased region" description="Low complexity" evidence="1">
    <location>
        <begin position="1574"/>
        <end position="1585"/>
    </location>
</feature>
<organism evidence="3 4">
    <name type="scientific">Hermetia illucens</name>
    <name type="common">Black soldier fly</name>
    <dbReference type="NCBI Taxonomy" id="343691"/>
    <lineage>
        <taxon>Eukaryota</taxon>
        <taxon>Metazoa</taxon>
        <taxon>Ecdysozoa</taxon>
        <taxon>Arthropoda</taxon>
        <taxon>Hexapoda</taxon>
        <taxon>Insecta</taxon>
        <taxon>Pterygota</taxon>
        <taxon>Neoptera</taxon>
        <taxon>Endopterygota</taxon>
        <taxon>Diptera</taxon>
        <taxon>Brachycera</taxon>
        <taxon>Stratiomyomorpha</taxon>
        <taxon>Stratiomyidae</taxon>
        <taxon>Hermetiinae</taxon>
        <taxon>Hermetia</taxon>
    </lineage>
</organism>
<feature type="region of interest" description="Disordered" evidence="1">
    <location>
        <begin position="2682"/>
        <end position="2705"/>
    </location>
</feature>
<feature type="region of interest" description="Disordered" evidence="1">
    <location>
        <begin position="1467"/>
        <end position="1510"/>
    </location>
</feature>
<feature type="region of interest" description="Disordered" evidence="1">
    <location>
        <begin position="1056"/>
        <end position="1098"/>
    </location>
</feature>
<feature type="compositionally biased region" description="Low complexity" evidence="1">
    <location>
        <begin position="723"/>
        <end position="737"/>
    </location>
</feature>
<dbReference type="PANTHER" id="PTHR11324:SF16">
    <property type="entry name" value="PDZ DOMAIN-CONTAINING PROTEIN 2"/>
    <property type="match status" value="1"/>
</dbReference>
<feature type="compositionally biased region" description="Low complexity" evidence="1">
    <location>
        <begin position="2167"/>
        <end position="2197"/>
    </location>
</feature>
<feature type="region of interest" description="Disordered" evidence="1">
    <location>
        <begin position="1411"/>
        <end position="1435"/>
    </location>
</feature>
<dbReference type="PANTHER" id="PTHR11324">
    <property type="entry name" value="IL16-RELATED"/>
    <property type="match status" value="1"/>
</dbReference>
<feature type="compositionally biased region" description="Low complexity" evidence="1">
    <location>
        <begin position="2437"/>
        <end position="2453"/>
    </location>
</feature>
<feature type="domain" description="PDZ" evidence="2">
    <location>
        <begin position="2526"/>
        <end position="2611"/>
    </location>
</feature>
<evidence type="ECO:0000313" key="4">
    <source>
        <dbReference type="Proteomes" id="UP000594454"/>
    </source>
</evidence>
<feature type="compositionally biased region" description="Basic and acidic residues" evidence="1">
    <location>
        <begin position="1589"/>
        <end position="1607"/>
    </location>
</feature>
<feature type="region of interest" description="Disordered" evidence="1">
    <location>
        <begin position="2427"/>
        <end position="2453"/>
    </location>
</feature>
<accession>A0A7R8UJ23</accession>
<feature type="compositionally biased region" description="Polar residues" evidence="1">
    <location>
        <begin position="2267"/>
        <end position="2279"/>
    </location>
</feature>
<feature type="region of interest" description="Disordered" evidence="1">
    <location>
        <begin position="2093"/>
        <end position="2279"/>
    </location>
</feature>
<feature type="region of interest" description="Disordered" evidence="1">
    <location>
        <begin position="1114"/>
        <end position="1133"/>
    </location>
</feature>
<feature type="region of interest" description="Disordered" evidence="1">
    <location>
        <begin position="700"/>
        <end position="790"/>
    </location>
</feature>
<feature type="compositionally biased region" description="Polar residues" evidence="1">
    <location>
        <begin position="2477"/>
        <end position="2494"/>
    </location>
</feature>
<feature type="compositionally biased region" description="Polar residues" evidence="1">
    <location>
        <begin position="1411"/>
        <end position="1420"/>
    </location>
</feature>
<feature type="compositionally biased region" description="Polar residues" evidence="1">
    <location>
        <begin position="760"/>
        <end position="783"/>
    </location>
</feature>
<feature type="compositionally biased region" description="Low complexity" evidence="1">
    <location>
        <begin position="2138"/>
        <end position="2148"/>
    </location>
</feature>
<keyword evidence="4" id="KW-1185">Reference proteome</keyword>
<feature type="compositionally biased region" description="Low complexity" evidence="1">
    <location>
        <begin position="1663"/>
        <end position="1676"/>
    </location>
</feature>
<feature type="region of interest" description="Disordered" evidence="1">
    <location>
        <begin position="2057"/>
        <end position="2080"/>
    </location>
</feature>
<name>A0A7R8UJ23_HERIL</name>
<feature type="region of interest" description="Disordered" evidence="1">
    <location>
        <begin position="191"/>
        <end position="234"/>
    </location>
</feature>
<feature type="compositionally biased region" description="Low complexity" evidence="1">
    <location>
        <begin position="2065"/>
        <end position="2076"/>
    </location>
</feature>
<dbReference type="Proteomes" id="UP000594454">
    <property type="component" value="Chromosome 2"/>
</dbReference>
<feature type="compositionally biased region" description="Basic and acidic residues" evidence="1">
    <location>
        <begin position="412"/>
        <end position="423"/>
    </location>
</feature>
<dbReference type="FunCoup" id="A0A7R8UJ23">
    <property type="interactions" value="73"/>
</dbReference>
<feature type="region of interest" description="Disordered" evidence="1">
    <location>
        <begin position="15"/>
        <end position="37"/>
    </location>
</feature>
<dbReference type="InterPro" id="IPR036034">
    <property type="entry name" value="PDZ_sf"/>
</dbReference>
<feature type="region of interest" description="Disordered" evidence="1">
    <location>
        <begin position="807"/>
        <end position="827"/>
    </location>
</feature>
<evidence type="ECO:0000259" key="2">
    <source>
        <dbReference type="PROSITE" id="PS50106"/>
    </source>
</evidence>
<feature type="region of interest" description="Disordered" evidence="1">
    <location>
        <begin position="1537"/>
        <end position="1607"/>
    </location>
</feature>
<feature type="compositionally biased region" description="Basic and acidic residues" evidence="1">
    <location>
        <begin position="215"/>
        <end position="227"/>
    </location>
</feature>
<feature type="compositionally biased region" description="Low complexity" evidence="1">
    <location>
        <begin position="1120"/>
        <end position="1132"/>
    </location>
</feature>
<dbReference type="Pfam" id="PF00595">
    <property type="entry name" value="PDZ"/>
    <property type="match status" value="3"/>
</dbReference>
<feature type="compositionally biased region" description="Polar residues" evidence="1">
    <location>
        <begin position="1760"/>
        <end position="1785"/>
    </location>
</feature>
<feature type="compositionally biased region" description="Polar residues" evidence="1">
    <location>
        <begin position="1564"/>
        <end position="1573"/>
    </location>
</feature>